<evidence type="ECO:0000313" key="2">
    <source>
        <dbReference type="Proteomes" id="UP000515121"/>
    </source>
</evidence>
<protein>
    <submittedName>
        <fullName evidence="3">Uncharacterized protein LOC111279706 isoform X1</fullName>
    </submittedName>
</protein>
<dbReference type="RefSeq" id="XP_022722450.1">
    <property type="nucleotide sequence ID" value="XM_022866715.1"/>
</dbReference>
<evidence type="ECO:0000256" key="1">
    <source>
        <dbReference type="SAM" id="Phobius"/>
    </source>
</evidence>
<sequence length="113" mass="13083">MQSHRNSPIMGGFASQLPIQSSSEIFHREGRERMTMMAMQESIVVFTILLLMLLLIIILILFAFKPWCFFFSFSSRPCTIKQATGSHCNARCQHNYIKVYSAGSGNYQWRRQI</sequence>
<gene>
    <name evidence="3" type="primary">LOC111279706</name>
</gene>
<keyword evidence="1" id="KW-0472">Membrane</keyword>
<accession>A0A6P5X257</accession>
<reference evidence="3" key="1">
    <citation type="submission" date="2025-08" db="UniProtKB">
        <authorList>
            <consortium name="RefSeq"/>
        </authorList>
    </citation>
    <scope>IDENTIFICATION</scope>
    <source>
        <tissue evidence="3">Fruit stalk</tissue>
    </source>
</reference>
<keyword evidence="1" id="KW-0812">Transmembrane</keyword>
<feature type="transmembrane region" description="Helical" evidence="1">
    <location>
        <begin position="43"/>
        <end position="64"/>
    </location>
</feature>
<dbReference type="GeneID" id="111279706"/>
<dbReference type="Proteomes" id="UP000515121">
    <property type="component" value="Unplaced"/>
</dbReference>
<name>A0A6P5X257_DURZI</name>
<dbReference type="AlphaFoldDB" id="A0A6P5X257"/>
<dbReference type="KEGG" id="dzi:111279706"/>
<keyword evidence="1" id="KW-1133">Transmembrane helix</keyword>
<proteinExistence type="predicted"/>
<evidence type="ECO:0000313" key="3">
    <source>
        <dbReference type="RefSeq" id="XP_022722450.1"/>
    </source>
</evidence>
<keyword evidence="2" id="KW-1185">Reference proteome</keyword>
<organism evidence="2 3">
    <name type="scientific">Durio zibethinus</name>
    <name type="common">Durian</name>
    <dbReference type="NCBI Taxonomy" id="66656"/>
    <lineage>
        <taxon>Eukaryota</taxon>
        <taxon>Viridiplantae</taxon>
        <taxon>Streptophyta</taxon>
        <taxon>Embryophyta</taxon>
        <taxon>Tracheophyta</taxon>
        <taxon>Spermatophyta</taxon>
        <taxon>Magnoliopsida</taxon>
        <taxon>eudicotyledons</taxon>
        <taxon>Gunneridae</taxon>
        <taxon>Pentapetalae</taxon>
        <taxon>rosids</taxon>
        <taxon>malvids</taxon>
        <taxon>Malvales</taxon>
        <taxon>Malvaceae</taxon>
        <taxon>Helicteroideae</taxon>
        <taxon>Durio</taxon>
    </lineage>
</organism>